<dbReference type="AlphaFoldDB" id="A0AAD6TUY0"/>
<evidence type="ECO:0000313" key="4">
    <source>
        <dbReference type="Proteomes" id="UP001222325"/>
    </source>
</evidence>
<dbReference type="InterPro" id="IPR026768">
    <property type="entry name" value="YPEH2ZP"/>
</dbReference>
<comment type="caution">
    <text evidence="3">The sequence shown here is derived from an EMBL/GenBank/DDBJ whole genome shotgun (WGS) entry which is preliminary data.</text>
</comment>
<dbReference type="Proteomes" id="UP001222325">
    <property type="component" value="Unassembled WGS sequence"/>
</dbReference>
<dbReference type="PANTHER" id="PTHR31841:SF1">
    <property type="entry name" value="PROTEIN FAM72A-RELATED"/>
    <property type="match status" value="1"/>
</dbReference>
<feature type="compositionally biased region" description="Low complexity" evidence="2">
    <location>
        <begin position="276"/>
        <end position="287"/>
    </location>
</feature>
<organism evidence="3 4">
    <name type="scientific">Mycena belliarum</name>
    <dbReference type="NCBI Taxonomy" id="1033014"/>
    <lineage>
        <taxon>Eukaryota</taxon>
        <taxon>Fungi</taxon>
        <taxon>Dikarya</taxon>
        <taxon>Basidiomycota</taxon>
        <taxon>Agaricomycotina</taxon>
        <taxon>Agaricomycetes</taxon>
        <taxon>Agaricomycetidae</taxon>
        <taxon>Agaricales</taxon>
        <taxon>Marasmiineae</taxon>
        <taxon>Mycenaceae</taxon>
        <taxon>Mycena</taxon>
    </lineage>
</organism>
<dbReference type="EMBL" id="JARJCN010000082">
    <property type="protein sequence ID" value="KAJ7076385.1"/>
    <property type="molecule type" value="Genomic_DNA"/>
</dbReference>
<evidence type="ECO:0000313" key="3">
    <source>
        <dbReference type="EMBL" id="KAJ7076385.1"/>
    </source>
</evidence>
<evidence type="ECO:0000256" key="2">
    <source>
        <dbReference type="SAM" id="MobiDB-lite"/>
    </source>
</evidence>
<name>A0AAD6TUY0_9AGAR</name>
<dbReference type="Pfam" id="PF14976">
    <property type="entry name" value="YPEH2ZP"/>
    <property type="match status" value="1"/>
</dbReference>
<sequence length="350" mass="38451">MFWQTHPFPAHPSPYALPPPPGAHKVWILDCKCGTFLTNRGMKAVLLLRPTVALYSTDALPMGCSAYASNALRDATPCSSSSTHSSRTCDCLTQTLCCHGCGQNVGYMIVIPCARCTSSIGPTIRATTYGHRFVFHSKFITGTERHYIHGEAGVILCETAPTSTFGPAALSSYTIPALHHGINRSPSASHQHHSQSAHPGRLPTRRLDTEDIEDAWVASLQRTSRAAPSFPFAHDISHLIMDSPPLPLSPRPVPHSDHYHSHSNRSRIYEQPNYRATSAATSESSNSSPPPLIHADHEQVETLTLQAGDVLYWHHLSRHGEIPGVMEDARARRQSLAINAGKKTRMHFDR</sequence>
<protein>
    <submittedName>
        <fullName evidence="3">Uncharacterized protein</fullName>
    </submittedName>
</protein>
<gene>
    <name evidence="3" type="ORF">B0H15DRAFT_864366</name>
</gene>
<accession>A0AAD6TUY0</accession>
<dbReference type="PANTHER" id="PTHR31841">
    <property type="entry name" value="PROTEIN FAM72A-RELATED"/>
    <property type="match status" value="1"/>
</dbReference>
<evidence type="ECO:0000256" key="1">
    <source>
        <dbReference type="ARBA" id="ARBA00006888"/>
    </source>
</evidence>
<reference evidence="3" key="1">
    <citation type="submission" date="2023-03" db="EMBL/GenBank/DDBJ databases">
        <title>Massive genome expansion in bonnet fungi (Mycena s.s.) driven by repeated elements and novel gene families across ecological guilds.</title>
        <authorList>
            <consortium name="Lawrence Berkeley National Laboratory"/>
            <person name="Harder C.B."/>
            <person name="Miyauchi S."/>
            <person name="Viragh M."/>
            <person name="Kuo A."/>
            <person name="Thoen E."/>
            <person name="Andreopoulos B."/>
            <person name="Lu D."/>
            <person name="Skrede I."/>
            <person name="Drula E."/>
            <person name="Henrissat B."/>
            <person name="Morin E."/>
            <person name="Kohler A."/>
            <person name="Barry K."/>
            <person name="LaButti K."/>
            <person name="Morin E."/>
            <person name="Salamov A."/>
            <person name="Lipzen A."/>
            <person name="Mereny Z."/>
            <person name="Hegedus B."/>
            <person name="Baldrian P."/>
            <person name="Stursova M."/>
            <person name="Weitz H."/>
            <person name="Taylor A."/>
            <person name="Grigoriev I.V."/>
            <person name="Nagy L.G."/>
            <person name="Martin F."/>
            <person name="Kauserud H."/>
        </authorList>
    </citation>
    <scope>NUCLEOTIDE SEQUENCE</scope>
    <source>
        <strain evidence="3">CBHHK173m</strain>
    </source>
</reference>
<keyword evidence="4" id="KW-1185">Reference proteome</keyword>
<comment type="similarity">
    <text evidence="1">Belongs to the FAM72 family.</text>
</comment>
<dbReference type="GO" id="GO:0005829">
    <property type="term" value="C:cytosol"/>
    <property type="evidence" value="ECO:0007669"/>
    <property type="project" value="TreeGrafter"/>
</dbReference>
<feature type="region of interest" description="Disordered" evidence="2">
    <location>
        <begin position="247"/>
        <end position="291"/>
    </location>
</feature>
<feature type="region of interest" description="Disordered" evidence="2">
    <location>
        <begin position="181"/>
        <end position="204"/>
    </location>
</feature>
<proteinExistence type="inferred from homology"/>